<dbReference type="GO" id="GO:0070043">
    <property type="term" value="F:rRNA (guanine-N7-)-methyltransferase activity"/>
    <property type="evidence" value="ECO:0007669"/>
    <property type="project" value="UniProtKB-UniRule"/>
</dbReference>
<feature type="binding site" evidence="6">
    <location>
        <begin position="146"/>
        <end position="147"/>
    </location>
    <ligand>
        <name>S-adenosyl-L-methionine</name>
        <dbReference type="ChEBI" id="CHEBI:59789"/>
    </ligand>
</feature>
<comment type="caution">
    <text evidence="7">The sequence shown here is derived from an EMBL/GenBank/DDBJ whole genome shotgun (WGS) entry which is preliminary data.</text>
</comment>
<keyword evidence="1 6" id="KW-0963">Cytoplasm</keyword>
<dbReference type="PANTHER" id="PTHR31760">
    <property type="entry name" value="S-ADENOSYL-L-METHIONINE-DEPENDENT METHYLTRANSFERASES SUPERFAMILY PROTEIN"/>
    <property type="match status" value="1"/>
</dbReference>
<evidence type="ECO:0000256" key="3">
    <source>
        <dbReference type="ARBA" id="ARBA00022603"/>
    </source>
</evidence>
<dbReference type="GO" id="GO:0005829">
    <property type="term" value="C:cytosol"/>
    <property type="evidence" value="ECO:0007669"/>
    <property type="project" value="TreeGrafter"/>
</dbReference>
<organism evidence="7 8">
    <name type="scientific">Leptonema illini</name>
    <dbReference type="NCBI Taxonomy" id="183"/>
    <lineage>
        <taxon>Bacteria</taxon>
        <taxon>Pseudomonadati</taxon>
        <taxon>Spirochaetota</taxon>
        <taxon>Spirochaetia</taxon>
        <taxon>Leptospirales</taxon>
        <taxon>Leptospiraceae</taxon>
        <taxon>Leptonema</taxon>
    </lineage>
</organism>
<keyword evidence="3 6" id="KW-0489">Methyltransferase</keyword>
<dbReference type="SUPFAM" id="SSF53335">
    <property type="entry name" value="S-adenosyl-L-methionine-dependent methyltransferases"/>
    <property type="match status" value="1"/>
</dbReference>
<evidence type="ECO:0000256" key="1">
    <source>
        <dbReference type="ARBA" id="ARBA00022490"/>
    </source>
</evidence>
<dbReference type="Pfam" id="PF02527">
    <property type="entry name" value="GidB"/>
    <property type="match status" value="1"/>
</dbReference>
<dbReference type="InterPro" id="IPR029063">
    <property type="entry name" value="SAM-dependent_MTases_sf"/>
</dbReference>
<dbReference type="Proteomes" id="UP000460298">
    <property type="component" value="Unassembled WGS sequence"/>
</dbReference>
<dbReference type="Gene3D" id="3.40.50.150">
    <property type="entry name" value="Vaccinia Virus protein VP39"/>
    <property type="match status" value="1"/>
</dbReference>
<evidence type="ECO:0000313" key="8">
    <source>
        <dbReference type="Proteomes" id="UP000460298"/>
    </source>
</evidence>
<comment type="subcellular location">
    <subcellularLocation>
        <location evidence="6">Cytoplasm</location>
    </subcellularLocation>
</comment>
<feature type="binding site" evidence="6">
    <location>
        <position position="88"/>
    </location>
    <ligand>
        <name>S-adenosyl-L-methionine</name>
        <dbReference type="ChEBI" id="CHEBI:59789"/>
    </ligand>
</feature>
<sequence>MLRQKEGHMSFLEDLNPAADRTILELFDGQAIESFYSFLREKNDIGGFFSKGDFERIADRHLYESLAYVARIMSLKGVSRETKILDAGSGPGLPGYLFTCLKEPPYVTLLDSSRRRLSLLEEFHRSLPPERLQRLKGRVRFQYARAEESRGDYDIVTARALIPFPFNAILLRHLLKGQMALATGPSPVTPESEKLLQQFGLMVEESCPLAELDFIGERHLLLLRKKNRTSTLQPVPWKTIQGLRAASEK</sequence>
<evidence type="ECO:0000256" key="2">
    <source>
        <dbReference type="ARBA" id="ARBA00022552"/>
    </source>
</evidence>
<dbReference type="PANTHER" id="PTHR31760:SF0">
    <property type="entry name" value="S-ADENOSYL-L-METHIONINE-DEPENDENT METHYLTRANSFERASES SUPERFAMILY PROTEIN"/>
    <property type="match status" value="1"/>
</dbReference>
<keyword evidence="4 6" id="KW-0808">Transferase</keyword>
<keyword evidence="2 6" id="KW-0698">rRNA processing</keyword>
<dbReference type="EMBL" id="WBUI01000001">
    <property type="protein sequence ID" value="KAB2935414.1"/>
    <property type="molecule type" value="Genomic_DNA"/>
</dbReference>
<evidence type="ECO:0000256" key="6">
    <source>
        <dbReference type="HAMAP-Rule" id="MF_00074"/>
    </source>
</evidence>
<accession>A0A833H5F2</accession>
<name>A0A833H5F2_9LEPT</name>
<reference evidence="7 8" key="1">
    <citation type="submission" date="2019-10" db="EMBL/GenBank/DDBJ databases">
        <title>Extracellular Electron Transfer in a Candidatus Methanoperedens spp. Enrichment Culture.</title>
        <authorList>
            <person name="Berger S."/>
            <person name="Rangel Shaw D."/>
            <person name="Berben T."/>
            <person name="In 'T Zandt M."/>
            <person name="Frank J."/>
            <person name="Reimann J."/>
            <person name="Jetten M.S.M."/>
            <person name="Welte C.U."/>
        </authorList>
    </citation>
    <scope>NUCLEOTIDE SEQUENCE [LARGE SCALE GENOMIC DNA]</scope>
    <source>
        <strain evidence="7">SB12</strain>
    </source>
</reference>
<evidence type="ECO:0000313" key="7">
    <source>
        <dbReference type="EMBL" id="KAB2935414.1"/>
    </source>
</evidence>
<proteinExistence type="inferred from homology"/>
<evidence type="ECO:0000256" key="4">
    <source>
        <dbReference type="ARBA" id="ARBA00022679"/>
    </source>
</evidence>
<dbReference type="AlphaFoldDB" id="A0A833H5F2"/>
<comment type="similarity">
    <text evidence="6">Belongs to the methyltransferase superfamily. RNA methyltransferase RsmG family.</text>
</comment>
<gene>
    <name evidence="6" type="primary">rsmG</name>
    <name evidence="7" type="ORF">F9K24_01415</name>
</gene>
<dbReference type="HAMAP" id="MF_00074">
    <property type="entry name" value="16SrRNA_methyltr_G"/>
    <property type="match status" value="1"/>
</dbReference>
<evidence type="ECO:0000256" key="5">
    <source>
        <dbReference type="ARBA" id="ARBA00022691"/>
    </source>
</evidence>
<feature type="binding site" evidence="6">
    <location>
        <position position="159"/>
    </location>
    <ligand>
        <name>S-adenosyl-L-methionine</name>
        <dbReference type="ChEBI" id="CHEBI:59789"/>
    </ligand>
</feature>
<dbReference type="InterPro" id="IPR003682">
    <property type="entry name" value="rRNA_ssu_MeTfrase_G"/>
</dbReference>
<protein>
    <recommendedName>
        <fullName evidence="6">Ribosomal RNA small subunit methyltransferase G</fullName>
        <ecNumber evidence="6">2.1.1.-</ecNumber>
    </recommendedName>
    <alternativeName>
        <fullName evidence="6">16S rRNA 7-methylguanosine methyltransferase</fullName>
        <shortName evidence="6">16S rRNA m7G methyltransferase</shortName>
    </alternativeName>
</protein>
<keyword evidence="5 6" id="KW-0949">S-adenosyl-L-methionine</keyword>
<comment type="function">
    <text evidence="6">Specifically methylates the N7 position of a guanine in 16S rRNA.</text>
</comment>
<dbReference type="EC" id="2.1.1.-" evidence="6"/>
<feature type="binding site" evidence="6">
    <location>
        <position position="93"/>
    </location>
    <ligand>
        <name>S-adenosyl-L-methionine</name>
        <dbReference type="ChEBI" id="CHEBI:59789"/>
    </ligand>
</feature>
<feature type="binding site" evidence="6">
    <location>
        <begin position="111"/>
        <end position="113"/>
    </location>
    <ligand>
        <name>S-adenosyl-L-methionine</name>
        <dbReference type="ChEBI" id="CHEBI:59789"/>
    </ligand>
</feature>